<dbReference type="EMBL" id="JBEDNP010000002">
    <property type="protein sequence ID" value="MEQ3537903.1"/>
    <property type="molecule type" value="Genomic_DNA"/>
</dbReference>
<gene>
    <name evidence="10" type="primary">mptB</name>
    <name evidence="10" type="ORF">WHI96_03665</name>
</gene>
<dbReference type="RefSeq" id="WP_345647055.1">
    <property type="nucleotide sequence ID" value="NZ_BAABLY010000049.1"/>
</dbReference>
<feature type="transmembrane region" description="Helical" evidence="9">
    <location>
        <begin position="476"/>
        <end position="495"/>
    </location>
</feature>
<keyword evidence="11" id="KW-1185">Reference proteome</keyword>
<feature type="region of interest" description="Disordered" evidence="8">
    <location>
        <begin position="1"/>
        <end position="37"/>
    </location>
</feature>
<evidence type="ECO:0000256" key="9">
    <source>
        <dbReference type="SAM" id="Phobius"/>
    </source>
</evidence>
<keyword evidence="6 9" id="KW-0472">Membrane</keyword>
<feature type="transmembrane region" description="Helical" evidence="9">
    <location>
        <begin position="409"/>
        <end position="431"/>
    </location>
</feature>
<name>A0ABV1JPN1_9PSEU</name>
<feature type="compositionally biased region" description="Gly residues" evidence="8">
    <location>
        <begin position="543"/>
        <end position="552"/>
    </location>
</feature>
<dbReference type="GO" id="GO:0016757">
    <property type="term" value="F:glycosyltransferase activity"/>
    <property type="evidence" value="ECO:0007669"/>
    <property type="project" value="UniProtKB-KW"/>
</dbReference>
<feature type="transmembrane region" description="Helical" evidence="9">
    <location>
        <begin position="501"/>
        <end position="520"/>
    </location>
</feature>
<evidence type="ECO:0000256" key="2">
    <source>
        <dbReference type="ARBA" id="ARBA00022676"/>
    </source>
</evidence>
<feature type="region of interest" description="Disordered" evidence="8">
    <location>
        <begin position="530"/>
        <end position="565"/>
    </location>
</feature>
<dbReference type="Proteomes" id="UP001464923">
    <property type="component" value="Unassembled WGS sequence"/>
</dbReference>
<evidence type="ECO:0000256" key="7">
    <source>
        <dbReference type="ARBA" id="ARBA00043987"/>
    </source>
</evidence>
<keyword evidence="3" id="KW-0808">Transferase</keyword>
<sequence length="565" mass="59628">MVTPEVAPPGRDDPPTRAAPSDPPAAPPSTGHRARRGLREQARIARILGLTGALLMGISALGSGAFPVPNPLNGLRVIGLPSRNVTLAIAVTYAGMLMVVTAWLWIARMLTTRGAHHPAPERRELGRTAILWGVPLALAPPMFSKDIYSYLAQSATLARRIDPYSIGPAQALGIDDPLVRGIPTVWRDTPAPYGPLFLGLGRGITALSGENVVLGILEHRLLALVGVALMVWVLPRLASRFDLDAGLVLWLGAANPLVLFHMVSGIHNESIMLPLLLLGLWVMLGRDDTVQPWWRITGGAALVVAAASVKLPALLALGFVGVYLVRRRGGRLVDWAVMTAWLSAIAAAVLTFFSLATGLGFNWVRGLSAPSVLISPMSISTNLGLLAGQVGRLAGLGDHTETTMGLMRSLFVLPIAVIVVVLLLGCLRGRVDPVTGTGLGLGAVVLLGPVVHPWYLFWALLPLVATRAMPFYRRGLLLLSVVLALVVPPTGADFFFRGFQLPLAITAGAAMYTLALYVVARLIRSPGDTVDAGDPIRPDDGTDGTGTPGDAGAGTRAPSDPEPAR</sequence>
<proteinExistence type="inferred from homology"/>
<evidence type="ECO:0000313" key="11">
    <source>
        <dbReference type="Proteomes" id="UP001464923"/>
    </source>
</evidence>
<evidence type="ECO:0000256" key="8">
    <source>
        <dbReference type="SAM" id="MobiDB-lite"/>
    </source>
</evidence>
<feature type="transmembrane region" description="Helical" evidence="9">
    <location>
        <begin position="332"/>
        <end position="355"/>
    </location>
</feature>
<evidence type="ECO:0000256" key="3">
    <source>
        <dbReference type="ARBA" id="ARBA00022679"/>
    </source>
</evidence>
<evidence type="ECO:0000256" key="5">
    <source>
        <dbReference type="ARBA" id="ARBA00022989"/>
    </source>
</evidence>
<feature type="transmembrane region" description="Helical" evidence="9">
    <location>
        <begin position="367"/>
        <end position="388"/>
    </location>
</feature>
<organism evidence="10 11">
    <name type="scientific">Pseudonocardia tropica</name>
    <dbReference type="NCBI Taxonomy" id="681289"/>
    <lineage>
        <taxon>Bacteria</taxon>
        <taxon>Bacillati</taxon>
        <taxon>Actinomycetota</taxon>
        <taxon>Actinomycetes</taxon>
        <taxon>Pseudonocardiales</taxon>
        <taxon>Pseudonocardiaceae</taxon>
        <taxon>Pseudonocardia</taxon>
    </lineage>
</organism>
<evidence type="ECO:0000256" key="6">
    <source>
        <dbReference type="ARBA" id="ARBA00023136"/>
    </source>
</evidence>
<keyword evidence="2 10" id="KW-0328">Glycosyltransferase</keyword>
<feature type="transmembrane region" description="Helical" evidence="9">
    <location>
        <begin position="298"/>
        <end position="325"/>
    </location>
</feature>
<comment type="caution">
    <text evidence="10">The sequence shown here is derived from an EMBL/GenBank/DDBJ whole genome shotgun (WGS) entry which is preliminary data.</text>
</comment>
<feature type="transmembrane region" description="Helical" evidence="9">
    <location>
        <begin position="44"/>
        <end position="66"/>
    </location>
</feature>
<dbReference type="Pfam" id="PF26314">
    <property type="entry name" value="MptA_B_family"/>
    <property type="match status" value="1"/>
</dbReference>
<keyword evidence="5 9" id="KW-1133">Transmembrane helix</keyword>
<comment type="subcellular location">
    <subcellularLocation>
        <location evidence="1">Membrane</location>
        <topology evidence="1">Multi-pass membrane protein</topology>
    </subcellularLocation>
</comment>
<feature type="transmembrane region" description="Helical" evidence="9">
    <location>
        <begin position="86"/>
        <end position="106"/>
    </location>
</feature>
<evidence type="ECO:0000313" key="10">
    <source>
        <dbReference type="EMBL" id="MEQ3537903.1"/>
    </source>
</evidence>
<dbReference type="InterPro" id="IPR049829">
    <property type="entry name" value="MptA/B-like"/>
</dbReference>
<feature type="transmembrane region" description="Helical" evidence="9">
    <location>
        <begin position="221"/>
        <end position="239"/>
    </location>
</feature>
<feature type="transmembrane region" description="Helical" evidence="9">
    <location>
        <begin position="443"/>
        <end position="464"/>
    </location>
</feature>
<protein>
    <submittedName>
        <fullName evidence="10">Polyprenol phosphomannose-dependent alpha 1,6 mannosyltransferase MptB</fullName>
    </submittedName>
</protein>
<reference evidence="10 11" key="1">
    <citation type="submission" date="2024-03" db="EMBL/GenBank/DDBJ databases">
        <title>Draft genome sequence of Pseudonocardia tropica JCM 19149.</title>
        <authorList>
            <person name="Butdee W."/>
            <person name="Duangmal K."/>
        </authorList>
    </citation>
    <scope>NUCLEOTIDE SEQUENCE [LARGE SCALE GENOMIC DNA]</scope>
    <source>
        <strain evidence="10 11">JCM 19149</strain>
    </source>
</reference>
<comment type="similarity">
    <text evidence="7">Belongs to the MptA/B family.</text>
</comment>
<accession>A0ABV1JPN1</accession>
<keyword evidence="4 9" id="KW-0812">Transmembrane</keyword>
<dbReference type="NCBIfam" id="NF038066">
    <property type="entry name" value="MptB"/>
    <property type="match status" value="1"/>
</dbReference>
<evidence type="ECO:0000256" key="1">
    <source>
        <dbReference type="ARBA" id="ARBA00004141"/>
    </source>
</evidence>
<evidence type="ECO:0000256" key="4">
    <source>
        <dbReference type="ARBA" id="ARBA00022692"/>
    </source>
</evidence>